<gene>
    <name evidence="6" type="ORF">E1292_23605</name>
</gene>
<dbReference type="EMBL" id="SMKO01000065">
    <property type="protein sequence ID" value="TDD02411.1"/>
    <property type="molecule type" value="Genomic_DNA"/>
</dbReference>
<evidence type="ECO:0000313" key="6">
    <source>
        <dbReference type="EMBL" id="TDD02411.1"/>
    </source>
</evidence>
<feature type="domain" description="ABC transporter" evidence="5">
    <location>
        <begin position="4"/>
        <end position="229"/>
    </location>
</feature>
<evidence type="ECO:0000256" key="1">
    <source>
        <dbReference type="ARBA" id="ARBA00005417"/>
    </source>
</evidence>
<accession>A0A4R4VCB4</accession>
<keyword evidence="2" id="KW-0813">Transport</keyword>
<organism evidence="6 7">
    <name type="scientific">Nonomuraea deserti</name>
    <dbReference type="NCBI Taxonomy" id="1848322"/>
    <lineage>
        <taxon>Bacteria</taxon>
        <taxon>Bacillati</taxon>
        <taxon>Actinomycetota</taxon>
        <taxon>Actinomycetes</taxon>
        <taxon>Streptosporangiales</taxon>
        <taxon>Streptosporangiaceae</taxon>
        <taxon>Nonomuraea</taxon>
    </lineage>
</organism>
<dbReference type="Proteomes" id="UP000295258">
    <property type="component" value="Unassembled WGS sequence"/>
</dbReference>
<dbReference type="GO" id="GO:0005524">
    <property type="term" value="F:ATP binding"/>
    <property type="evidence" value="ECO:0007669"/>
    <property type="project" value="UniProtKB-KW"/>
</dbReference>
<dbReference type="InterPro" id="IPR003593">
    <property type="entry name" value="AAA+_ATPase"/>
</dbReference>
<dbReference type="Pfam" id="PF00005">
    <property type="entry name" value="ABC_tran"/>
    <property type="match status" value="1"/>
</dbReference>
<dbReference type="PANTHER" id="PTHR43335:SF4">
    <property type="entry name" value="ABC TRANSPORTER, ATP-BINDING PROTEIN"/>
    <property type="match status" value="1"/>
</dbReference>
<dbReference type="AlphaFoldDB" id="A0A4R4VCB4"/>
<keyword evidence="7" id="KW-1185">Reference proteome</keyword>
<evidence type="ECO:0000256" key="2">
    <source>
        <dbReference type="ARBA" id="ARBA00022448"/>
    </source>
</evidence>
<proteinExistence type="inferred from homology"/>
<dbReference type="RefSeq" id="WP_132597397.1">
    <property type="nucleotide sequence ID" value="NZ_SMKO01000065.1"/>
</dbReference>
<dbReference type="InterPro" id="IPR027417">
    <property type="entry name" value="P-loop_NTPase"/>
</dbReference>
<dbReference type="GO" id="GO:0016887">
    <property type="term" value="F:ATP hydrolysis activity"/>
    <property type="evidence" value="ECO:0007669"/>
    <property type="project" value="InterPro"/>
</dbReference>
<dbReference type="PROSITE" id="PS50893">
    <property type="entry name" value="ABC_TRANSPORTER_2"/>
    <property type="match status" value="1"/>
</dbReference>
<dbReference type="SMART" id="SM00382">
    <property type="entry name" value="AAA"/>
    <property type="match status" value="1"/>
</dbReference>
<comment type="caution">
    <text evidence="6">The sequence shown here is derived from an EMBL/GenBank/DDBJ whole genome shotgun (WGS) entry which is preliminary data.</text>
</comment>
<dbReference type="InterPro" id="IPR003439">
    <property type="entry name" value="ABC_transporter-like_ATP-bd"/>
</dbReference>
<sequence length="296" mass="30931">MTAVEVRGLGKAYGPVAAVTDLSFDVPPGRVTAFLGPNGAGKTTTMRMVLGLVAPDTGSATIGGVRYAGLRRPAATVGAVLDTSGFHPDHTARAHLQVYARMGGFPVRRTEEVMDLTGVTPFAGRLTRALSTGMRQRLHLATALLGDPRVLLLDEPANGLDPEGNAWLRGFLRELAAQGRAVLVSSHVLSEVEQLADRVVVIREGRLAVAGPVTDLYGDPGVLIRSPGADTLHALLPGLGEGVTVERTAEDALLVHGLPADRIAAEASAHGIPLHEITPVRPTLEQTFLDLTGGPA</sequence>
<dbReference type="PANTHER" id="PTHR43335">
    <property type="entry name" value="ABC TRANSPORTER, ATP-BINDING PROTEIN"/>
    <property type="match status" value="1"/>
</dbReference>
<evidence type="ECO:0000259" key="5">
    <source>
        <dbReference type="PROSITE" id="PS50893"/>
    </source>
</evidence>
<dbReference type="SUPFAM" id="SSF52540">
    <property type="entry name" value="P-loop containing nucleoside triphosphate hydrolases"/>
    <property type="match status" value="1"/>
</dbReference>
<dbReference type="Gene3D" id="3.40.50.300">
    <property type="entry name" value="P-loop containing nucleotide triphosphate hydrolases"/>
    <property type="match status" value="1"/>
</dbReference>
<name>A0A4R4VCB4_9ACTN</name>
<keyword evidence="3" id="KW-0547">Nucleotide-binding</keyword>
<evidence type="ECO:0000313" key="7">
    <source>
        <dbReference type="Proteomes" id="UP000295258"/>
    </source>
</evidence>
<evidence type="ECO:0000256" key="3">
    <source>
        <dbReference type="ARBA" id="ARBA00022741"/>
    </source>
</evidence>
<reference evidence="6 7" key="1">
    <citation type="submission" date="2019-03" db="EMBL/GenBank/DDBJ databases">
        <title>Draft genome sequences of novel Actinobacteria.</title>
        <authorList>
            <person name="Sahin N."/>
            <person name="Ay H."/>
            <person name="Saygin H."/>
        </authorList>
    </citation>
    <scope>NUCLEOTIDE SEQUENCE [LARGE SCALE GENOMIC DNA]</scope>
    <source>
        <strain evidence="6 7">KC310</strain>
    </source>
</reference>
<evidence type="ECO:0000256" key="4">
    <source>
        <dbReference type="ARBA" id="ARBA00022840"/>
    </source>
</evidence>
<comment type="similarity">
    <text evidence="1">Belongs to the ABC transporter superfamily.</text>
</comment>
<keyword evidence="4 6" id="KW-0067">ATP-binding</keyword>
<protein>
    <submittedName>
        <fullName evidence="6">ABC transporter ATP-binding protein</fullName>
    </submittedName>
</protein>